<geneLocation type="mitochondrion" evidence="2"/>
<sequence>MLNILFQNIYLQCDAPRPWGLYFQDSAAPVTIILIGKLSIRVKFSNTGDLLKFLKLSHIRKNFGLWFYKPCIVIQLITENAMEYRGAKLVYNTINAQREYGNYVKFNILRCSLTGFEKNYLVKFPYNHINNKIKWFSSMTTSQNEKKIILDPWFLSGFSDAEGCFTIVIIKNKELNLGWAVKPKFQINLHEKDKALLSYIQNSLGVGIITKGGLNAKSIQFSVNSIKDLKIIINHFDKYPLITQKLIDYKLFKQALDLISLKEHLTIKGLRKIVAIKASINTGLSDQLKIAFSDVKPAKKPEYKMNNIIIPDPNWLAGFTSGEGCVLAKIKRSQTHRLGFLVELKFQISQHNRDKQLILSLVKYLNCGITYKHSENAIVFNVSKISDITQKIIPFFLKYPILGEKSKDFEDFCKIAEMMEKKGHLTEEGLNKIREIKSGMNRGRNHEI</sequence>
<dbReference type="Pfam" id="PF00961">
    <property type="entry name" value="LAGLIDADG_1"/>
    <property type="match status" value="2"/>
</dbReference>
<reference evidence="2" key="1">
    <citation type="submission" date="2019-03" db="EMBL/GenBank/DDBJ databases">
        <authorList>
            <person name="Zhang Y.Q."/>
        </authorList>
    </citation>
    <scope>NUCLEOTIDE SEQUENCE</scope>
    <source>
        <strain evidence="2">YMF1.01900</strain>
        <strain evidence="3">YMF1.03753</strain>
    </source>
</reference>
<dbReference type="GO" id="GO:0004519">
    <property type="term" value="F:endonuclease activity"/>
    <property type="evidence" value="ECO:0007669"/>
    <property type="project" value="InterPro"/>
</dbReference>
<feature type="domain" description="Homing endonuclease LAGLIDADG" evidence="1">
    <location>
        <begin position="316"/>
        <end position="415"/>
    </location>
</feature>
<dbReference type="EMBL" id="MK633966">
    <property type="protein sequence ID" value="QBM31520.1"/>
    <property type="molecule type" value="Genomic_DNA"/>
</dbReference>
<gene>
    <name evidence="2" type="primary">orf448</name>
</gene>
<dbReference type="PANTHER" id="PTHR36181">
    <property type="entry name" value="INTRON-ENCODED ENDONUCLEASE AI3-RELATED"/>
    <property type="match status" value="1"/>
</dbReference>
<dbReference type="PANTHER" id="PTHR36181:SF4">
    <property type="entry name" value="LAGLIDADG ENDONUCLEASE"/>
    <property type="match status" value="1"/>
</dbReference>
<protein>
    <recommendedName>
        <fullName evidence="1">Homing endonuclease LAGLIDADG domain-containing protein</fullName>
    </recommendedName>
</protein>
<evidence type="ECO:0000313" key="3">
    <source>
        <dbReference type="EMBL" id="QBM31596.1"/>
    </source>
</evidence>
<dbReference type="SUPFAM" id="SSF55608">
    <property type="entry name" value="Homing endonucleases"/>
    <property type="match status" value="2"/>
</dbReference>
<name>A0A482EAP6_9PEZI</name>
<proteinExistence type="predicted"/>
<organism evidence="2">
    <name type="scientific">Arthrobotrys musiformis</name>
    <dbReference type="NCBI Taxonomy" id="47236"/>
    <lineage>
        <taxon>Eukaryota</taxon>
        <taxon>Fungi</taxon>
        <taxon>Dikarya</taxon>
        <taxon>Ascomycota</taxon>
        <taxon>Pezizomycotina</taxon>
        <taxon>Orbiliomycetes</taxon>
        <taxon>Orbiliales</taxon>
        <taxon>Orbiliaceae</taxon>
        <taxon>Arthrobotrys</taxon>
    </lineage>
</organism>
<feature type="domain" description="Homing endonuclease LAGLIDADG" evidence="1">
    <location>
        <begin position="155"/>
        <end position="255"/>
    </location>
</feature>
<dbReference type="InterPro" id="IPR004860">
    <property type="entry name" value="LAGLIDADG_dom"/>
</dbReference>
<accession>A0A482EAP6</accession>
<dbReference type="FunFam" id="3.10.28.10:FF:000010">
    <property type="entry name" value="LAGLIDADG homing endonuclease I-LtrII"/>
    <property type="match status" value="1"/>
</dbReference>
<dbReference type="InterPro" id="IPR051289">
    <property type="entry name" value="LAGLIDADG_Endonuclease"/>
</dbReference>
<keyword evidence="2" id="KW-0496">Mitochondrion</keyword>
<dbReference type="EMBL" id="MK633967">
    <property type="protein sequence ID" value="QBM31596.1"/>
    <property type="molecule type" value="Genomic_DNA"/>
</dbReference>
<evidence type="ECO:0000313" key="2">
    <source>
        <dbReference type="EMBL" id="QBM31520.1"/>
    </source>
</evidence>
<dbReference type="GO" id="GO:0005739">
    <property type="term" value="C:mitochondrion"/>
    <property type="evidence" value="ECO:0007669"/>
    <property type="project" value="UniProtKB-ARBA"/>
</dbReference>
<dbReference type="Gene3D" id="3.10.28.10">
    <property type="entry name" value="Homing endonucleases"/>
    <property type="match status" value="2"/>
</dbReference>
<evidence type="ECO:0000259" key="1">
    <source>
        <dbReference type="Pfam" id="PF00961"/>
    </source>
</evidence>
<dbReference type="InterPro" id="IPR027434">
    <property type="entry name" value="Homing_endonucl"/>
</dbReference>
<dbReference type="AlphaFoldDB" id="A0A482EAP6"/>